<sequence>MRMGPARRGVKARLETIRFLSLRLLSRKKDSRGCYVSTAGFGRGLRGVRRAADGGCGSMLERPKWKSSVPKIMNIDTGCSIIDIRHCDFIKISICMRAVLVATLELRKIGNNRKNIERYRAYIRILKPLCHLITDHVRDRKKQLSAVVVAAIRDTGLEILEHLPYSSDLAPSDSHQFLRLEEYLNGQIFEDDEVVVVAVREFLDAKDEVFF</sequence>
<comment type="caution">
    <text evidence="1">The sequence shown here is derived from an EMBL/GenBank/DDBJ whole genome shotgun (WGS) entry which is preliminary data.</text>
</comment>
<protein>
    <submittedName>
        <fullName evidence="1">Uncharacterized protein</fullName>
    </submittedName>
</protein>
<dbReference type="GO" id="GO:0003676">
    <property type="term" value="F:nucleic acid binding"/>
    <property type="evidence" value="ECO:0007669"/>
    <property type="project" value="InterPro"/>
</dbReference>
<dbReference type="EMBL" id="BGZK01000756">
    <property type="protein sequence ID" value="GBP59253.1"/>
    <property type="molecule type" value="Genomic_DNA"/>
</dbReference>
<evidence type="ECO:0000313" key="2">
    <source>
        <dbReference type="Proteomes" id="UP000299102"/>
    </source>
</evidence>
<dbReference type="Gene3D" id="3.30.420.10">
    <property type="entry name" value="Ribonuclease H-like superfamily/Ribonuclease H"/>
    <property type="match status" value="1"/>
</dbReference>
<evidence type="ECO:0000313" key="1">
    <source>
        <dbReference type="EMBL" id="GBP59253.1"/>
    </source>
</evidence>
<reference evidence="1 2" key="1">
    <citation type="journal article" date="2019" name="Commun. Biol.">
        <title>The bagworm genome reveals a unique fibroin gene that provides high tensile strength.</title>
        <authorList>
            <person name="Kono N."/>
            <person name="Nakamura H."/>
            <person name="Ohtoshi R."/>
            <person name="Tomita M."/>
            <person name="Numata K."/>
            <person name="Arakawa K."/>
        </authorList>
    </citation>
    <scope>NUCLEOTIDE SEQUENCE [LARGE SCALE GENOMIC DNA]</scope>
</reference>
<dbReference type="STRING" id="151549.A0A4C1X7W1"/>
<organism evidence="1 2">
    <name type="scientific">Eumeta variegata</name>
    <name type="common">Bagworm moth</name>
    <name type="synonym">Eumeta japonica</name>
    <dbReference type="NCBI Taxonomy" id="151549"/>
    <lineage>
        <taxon>Eukaryota</taxon>
        <taxon>Metazoa</taxon>
        <taxon>Ecdysozoa</taxon>
        <taxon>Arthropoda</taxon>
        <taxon>Hexapoda</taxon>
        <taxon>Insecta</taxon>
        <taxon>Pterygota</taxon>
        <taxon>Neoptera</taxon>
        <taxon>Endopterygota</taxon>
        <taxon>Lepidoptera</taxon>
        <taxon>Glossata</taxon>
        <taxon>Ditrysia</taxon>
        <taxon>Tineoidea</taxon>
        <taxon>Psychidae</taxon>
        <taxon>Oiketicinae</taxon>
        <taxon>Eumeta</taxon>
    </lineage>
</organism>
<gene>
    <name evidence="1" type="ORF">EVAR_97755_1</name>
</gene>
<dbReference type="InterPro" id="IPR036397">
    <property type="entry name" value="RNaseH_sf"/>
</dbReference>
<dbReference type="AlphaFoldDB" id="A0A4C1X7W1"/>
<dbReference type="Proteomes" id="UP000299102">
    <property type="component" value="Unassembled WGS sequence"/>
</dbReference>
<name>A0A4C1X7W1_EUMVA</name>
<keyword evidence="2" id="KW-1185">Reference proteome</keyword>
<proteinExistence type="predicted"/>
<accession>A0A4C1X7W1</accession>